<dbReference type="Gene3D" id="3.30.2310.20">
    <property type="entry name" value="RelE-like"/>
    <property type="match status" value="1"/>
</dbReference>
<dbReference type="Proteomes" id="UP001184150">
    <property type="component" value="Unassembled WGS sequence"/>
</dbReference>
<keyword evidence="2" id="KW-1185">Reference proteome</keyword>
<reference evidence="1 2" key="1">
    <citation type="submission" date="2023-07" db="EMBL/GenBank/DDBJ databases">
        <title>Sorghum-associated microbial communities from plants grown in Nebraska, USA.</title>
        <authorList>
            <person name="Schachtman D."/>
        </authorList>
    </citation>
    <scope>NUCLEOTIDE SEQUENCE [LARGE SCALE GENOMIC DNA]</scope>
    <source>
        <strain evidence="1 2">DS1027</strain>
    </source>
</reference>
<sequence>MPQPDGGGWAFAWYGSSGHVRLARPGCKADCGALSFNARGAADDLAAIFLDGLEQCGLLQADAYHEGLGVVFAFLADYPHAARLREDILPPVRR</sequence>
<protein>
    <submittedName>
        <fullName evidence="1">Uncharacterized protein</fullName>
    </submittedName>
</protein>
<dbReference type="InterPro" id="IPR035093">
    <property type="entry name" value="RelE/ParE_toxin_dom_sf"/>
</dbReference>
<comment type="caution">
    <text evidence="1">The sequence shown here is derived from an EMBL/GenBank/DDBJ whole genome shotgun (WGS) entry which is preliminary data.</text>
</comment>
<name>A0ABU1MSF9_9SPHN</name>
<accession>A0ABU1MSF9</accession>
<gene>
    <name evidence="1" type="ORF">J2792_004164</name>
</gene>
<proteinExistence type="predicted"/>
<evidence type="ECO:0000313" key="2">
    <source>
        <dbReference type="Proteomes" id="UP001184150"/>
    </source>
</evidence>
<dbReference type="EMBL" id="JAVDRD010000018">
    <property type="protein sequence ID" value="MDR6513271.1"/>
    <property type="molecule type" value="Genomic_DNA"/>
</dbReference>
<evidence type="ECO:0000313" key="1">
    <source>
        <dbReference type="EMBL" id="MDR6513271.1"/>
    </source>
</evidence>
<organism evidence="1 2">
    <name type="scientific">Novosphingobium capsulatum</name>
    <dbReference type="NCBI Taxonomy" id="13688"/>
    <lineage>
        <taxon>Bacteria</taxon>
        <taxon>Pseudomonadati</taxon>
        <taxon>Pseudomonadota</taxon>
        <taxon>Alphaproteobacteria</taxon>
        <taxon>Sphingomonadales</taxon>
        <taxon>Sphingomonadaceae</taxon>
        <taxon>Novosphingobium</taxon>
    </lineage>
</organism>